<feature type="domain" description="Outer membrane protein beta-barrel" evidence="1">
    <location>
        <begin position="22"/>
        <end position="189"/>
    </location>
</feature>
<dbReference type="Pfam" id="PF13568">
    <property type="entry name" value="OMP_b-brl_2"/>
    <property type="match status" value="1"/>
</dbReference>
<evidence type="ECO:0000313" key="3">
    <source>
        <dbReference type="Proteomes" id="UP000612233"/>
    </source>
</evidence>
<sequence>MDYNACTQPQRPSRLIKGAAGVRFAYGLKAGINVSNFAFPFNPSPAERKQAVGYQAGLFLRLSNKSRFSLLLEASYTHLRSTYESANVPGSVFSTYVVSIDYTQLQVPLLVRYTLGRGPIRPFLNAGGMFAINLNNKSVVTERDFSLPIERDFSQPLTTPEDLGFGVTAGAGTTIRYASLPELSFELGYDSMRYGNYLLHNSIHFDVSTSF</sequence>
<dbReference type="SUPFAM" id="SSF56925">
    <property type="entry name" value="OMPA-like"/>
    <property type="match status" value="1"/>
</dbReference>
<dbReference type="InterPro" id="IPR011250">
    <property type="entry name" value="OMP/PagP_B-barrel"/>
</dbReference>
<keyword evidence="3" id="KW-1185">Reference proteome</keyword>
<dbReference type="AlphaFoldDB" id="A0A927BFL5"/>
<dbReference type="EMBL" id="JACXAD010000026">
    <property type="protein sequence ID" value="MBD2769985.1"/>
    <property type="molecule type" value="Genomic_DNA"/>
</dbReference>
<dbReference type="RefSeq" id="WP_191006794.1">
    <property type="nucleotide sequence ID" value="NZ_JACXAD010000026.1"/>
</dbReference>
<proteinExistence type="predicted"/>
<reference evidence="2" key="1">
    <citation type="submission" date="2020-09" db="EMBL/GenBank/DDBJ databases">
        <authorList>
            <person name="Kim M.K."/>
        </authorList>
    </citation>
    <scope>NUCLEOTIDE SEQUENCE</scope>
    <source>
        <strain evidence="2">BT664</strain>
    </source>
</reference>
<evidence type="ECO:0000259" key="1">
    <source>
        <dbReference type="Pfam" id="PF13568"/>
    </source>
</evidence>
<protein>
    <submittedName>
        <fullName evidence="2">PorT family protein</fullName>
    </submittedName>
</protein>
<accession>A0A927BFL5</accession>
<dbReference type="Proteomes" id="UP000612233">
    <property type="component" value="Unassembled WGS sequence"/>
</dbReference>
<evidence type="ECO:0000313" key="2">
    <source>
        <dbReference type="EMBL" id="MBD2769985.1"/>
    </source>
</evidence>
<name>A0A927BFL5_9BACT</name>
<gene>
    <name evidence="2" type="ORF">IC235_19025</name>
</gene>
<dbReference type="InterPro" id="IPR025665">
    <property type="entry name" value="Beta-barrel_OMP_2"/>
</dbReference>
<comment type="caution">
    <text evidence="2">The sequence shown here is derived from an EMBL/GenBank/DDBJ whole genome shotgun (WGS) entry which is preliminary data.</text>
</comment>
<organism evidence="2 3">
    <name type="scientific">Hymenobacter montanus</name>
    <dbReference type="NCBI Taxonomy" id="2771359"/>
    <lineage>
        <taxon>Bacteria</taxon>
        <taxon>Pseudomonadati</taxon>
        <taxon>Bacteroidota</taxon>
        <taxon>Cytophagia</taxon>
        <taxon>Cytophagales</taxon>
        <taxon>Hymenobacteraceae</taxon>
        <taxon>Hymenobacter</taxon>
    </lineage>
</organism>